<keyword evidence="5" id="KW-1185">Reference proteome</keyword>
<feature type="transmembrane region" description="Helical" evidence="2">
    <location>
        <begin position="178"/>
        <end position="211"/>
    </location>
</feature>
<dbReference type="EMBL" id="CP053418">
    <property type="protein sequence ID" value="QJW83861.1"/>
    <property type="molecule type" value="Genomic_DNA"/>
</dbReference>
<dbReference type="Gene3D" id="3.30.1340.30">
    <property type="match status" value="1"/>
</dbReference>
<accession>A0ABX6P197</accession>
<dbReference type="Proteomes" id="UP000500826">
    <property type="component" value="Chromosome"/>
</dbReference>
<gene>
    <name evidence="4" type="ORF">HK414_07130</name>
</gene>
<keyword evidence="2" id="KW-1133">Transmembrane helix</keyword>
<evidence type="ECO:0000256" key="1">
    <source>
        <dbReference type="SAM" id="MobiDB-lite"/>
    </source>
</evidence>
<reference evidence="4 5" key="1">
    <citation type="submission" date="2020-05" db="EMBL/GenBank/DDBJ databases">
        <title>Ramlibacter rhizophilus sp. nov., isolated from rhizosphere soil of national flower Mugunghwa from South Korea.</title>
        <authorList>
            <person name="Zheng-Fei Y."/>
            <person name="Huan T."/>
        </authorList>
    </citation>
    <scope>NUCLEOTIDE SEQUENCE [LARGE SCALE GENOMIC DNA]</scope>
    <source>
        <strain evidence="4 5">H242</strain>
    </source>
</reference>
<dbReference type="InterPro" id="IPR007055">
    <property type="entry name" value="BON_dom"/>
</dbReference>
<feature type="region of interest" description="Disordered" evidence="1">
    <location>
        <begin position="132"/>
        <end position="169"/>
    </location>
</feature>
<protein>
    <submittedName>
        <fullName evidence="4">BON domain-containing protein</fullName>
    </submittedName>
</protein>
<reference evidence="4 5" key="2">
    <citation type="submission" date="2020-05" db="EMBL/GenBank/DDBJ databases">
        <authorList>
            <person name="Khan S.A."/>
            <person name="Jeon C.O."/>
            <person name="Chun B.H."/>
        </authorList>
    </citation>
    <scope>NUCLEOTIDE SEQUENCE [LARGE SCALE GENOMIC DNA]</scope>
    <source>
        <strain evidence="4 5">H242</strain>
    </source>
</reference>
<evidence type="ECO:0000313" key="5">
    <source>
        <dbReference type="Proteomes" id="UP000500826"/>
    </source>
</evidence>
<name>A0ABX6P197_9BURK</name>
<proteinExistence type="predicted"/>
<evidence type="ECO:0000256" key="2">
    <source>
        <dbReference type="SAM" id="Phobius"/>
    </source>
</evidence>
<feature type="domain" description="BON" evidence="3">
    <location>
        <begin position="68"/>
        <end position="130"/>
    </location>
</feature>
<keyword evidence="2" id="KW-0472">Membrane</keyword>
<evidence type="ECO:0000259" key="3">
    <source>
        <dbReference type="Pfam" id="PF04972"/>
    </source>
</evidence>
<evidence type="ECO:0000313" key="4">
    <source>
        <dbReference type="EMBL" id="QJW83861.1"/>
    </source>
</evidence>
<dbReference type="Pfam" id="PF04972">
    <property type="entry name" value="BON"/>
    <property type="match status" value="1"/>
</dbReference>
<keyword evidence="2" id="KW-0812">Transmembrane</keyword>
<organism evidence="4 5">
    <name type="scientific">Ramlibacter terrae</name>
    <dbReference type="NCBI Taxonomy" id="2732511"/>
    <lineage>
        <taxon>Bacteria</taxon>
        <taxon>Pseudomonadati</taxon>
        <taxon>Pseudomonadota</taxon>
        <taxon>Betaproteobacteria</taxon>
        <taxon>Burkholderiales</taxon>
        <taxon>Comamonadaceae</taxon>
        <taxon>Ramlibacter</taxon>
    </lineage>
</organism>
<sequence>MRSFVGKLAALGAGALAMYYLDPQMGAQRRDALGELLRSGLRPPAGPRMGRLSRRTYHRQVMADPQADAELRSAISQRLGRLVSYPQALHVSVEQGVVRLSGDVLAKERDGLLLQVREMPGVQKLVNAMTAHESPATIGGGRRRRPRAVPPDPSGGVGSGGASRYDGPAMTPPRSSTLLLLAAGALLAAAAAWFRAWGLLVLVVVGGAGIAWYRLQVARSAASEKFFGDLGEETRLTGFRPARARCRPSATRRRSRPRVTDAPSRAVALYGEPPTRAAGRRLQGCWAAATTFDAFH</sequence>